<dbReference type="EMBL" id="SMMG02000006">
    <property type="protein sequence ID" value="KAA3471203.1"/>
    <property type="molecule type" value="Genomic_DNA"/>
</dbReference>
<reference evidence="2" key="1">
    <citation type="journal article" date="2019" name="Plant Biotechnol. J.">
        <title>Genome sequencing of the Australian wild diploid species Gossypium australe highlights disease resistance and delayed gland morphogenesis.</title>
        <authorList>
            <person name="Cai Y."/>
            <person name="Cai X."/>
            <person name="Wang Q."/>
            <person name="Wang P."/>
            <person name="Zhang Y."/>
            <person name="Cai C."/>
            <person name="Xu Y."/>
            <person name="Wang K."/>
            <person name="Zhou Z."/>
            <person name="Wang C."/>
            <person name="Geng S."/>
            <person name="Li B."/>
            <person name="Dong Q."/>
            <person name="Hou Y."/>
            <person name="Wang H."/>
            <person name="Ai P."/>
            <person name="Liu Z."/>
            <person name="Yi F."/>
            <person name="Sun M."/>
            <person name="An G."/>
            <person name="Cheng J."/>
            <person name="Zhang Y."/>
            <person name="Shi Q."/>
            <person name="Xie Y."/>
            <person name="Shi X."/>
            <person name="Chang Y."/>
            <person name="Huang F."/>
            <person name="Chen Y."/>
            <person name="Hong S."/>
            <person name="Mi L."/>
            <person name="Sun Q."/>
            <person name="Zhang L."/>
            <person name="Zhou B."/>
            <person name="Peng R."/>
            <person name="Zhang X."/>
            <person name="Liu F."/>
        </authorList>
    </citation>
    <scope>NUCLEOTIDE SEQUENCE [LARGE SCALE GENOMIC DNA]</scope>
    <source>
        <strain evidence="2">cv. PA1801</strain>
    </source>
</reference>
<dbReference type="AlphaFoldDB" id="A0A5B6VQ37"/>
<sequence length="154" mass="18172">MRGAREIVAWKDICLSKSEDSLGIKALESWNKAGISKLKDSRWAPSSISISDSDIRRALVVNKIWKDSRWRQPDPLSEDIEEAWTMVRNITGDNDEKICVLSRIGQYTIKFEWEILHDKRQKVSWDRLAMKQRLKRWDLIEDDALLLLLKDYKR</sequence>
<comment type="caution">
    <text evidence="1">The sequence shown here is derived from an EMBL/GenBank/DDBJ whole genome shotgun (WGS) entry which is preliminary data.</text>
</comment>
<evidence type="ECO:0000313" key="1">
    <source>
        <dbReference type="EMBL" id="KAA3471203.1"/>
    </source>
</evidence>
<proteinExistence type="predicted"/>
<organism evidence="1 2">
    <name type="scientific">Gossypium australe</name>
    <dbReference type="NCBI Taxonomy" id="47621"/>
    <lineage>
        <taxon>Eukaryota</taxon>
        <taxon>Viridiplantae</taxon>
        <taxon>Streptophyta</taxon>
        <taxon>Embryophyta</taxon>
        <taxon>Tracheophyta</taxon>
        <taxon>Spermatophyta</taxon>
        <taxon>Magnoliopsida</taxon>
        <taxon>eudicotyledons</taxon>
        <taxon>Gunneridae</taxon>
        <taxon>Pentapetalae</taxon>
        <taxon>rosids</taxon>
        <taxon>malvids</taxon>
        <taxon>Malvales</taxon>
        <taxon>Malvaceae</taxon>
        <taxon>Malvoideae</taxon>
        <taxon>Gossypium</taxon>
    </lineage>
</organism>
<accession>A0A5B6VQ37</accession>
<dbReference type="Proteomes" id="UP000325315">
    <property type="component" value="Unassembled WGS sequence"/>
</dbReference>
<protein>
    <submittedName>
        <fullName evidence="1">Uncharacterized protein</fullName>
    </submittedName>
</protein>
<gene>
    <name evidence="1" type="ORF">EPI10_016844</name>
</gene>
<evidence type="ECO:0000313" key="2">
    <source>
        <dbReference type="Proteomes" id="UP000325315"/>
    </source>
</evidence>
<name>A0A5B6VQ37_9ROSI</name>
<keyword evidence="2" id="KW-1185">Reference proteome</keyword>